<evidence type="ECO:0000256" key="3">
    <source>
        <dbReference type="ARBA" id="ARBA00023054"/>
    </source>
</evidence>
<comment type="caution">
    <text evidence="7">The sequence shown here is derived from an EMBL/GenBank/DDBJ whole genome shotgun (WGS) entry which is preliminary data.</text>
</comment>
<feature type="coiled-coil region" evidence="5">
    <location>
        <begin position="585"/>
        <end position="616"/>
    </location>
</feature>
<evidence type="ECO:0000256" key="5">
    <source>
        <dbReference type="SAM" id="Coils"/>
    </source>
</evidence>
<feature type="coiled-coil region" evidence="5">
    <location>
        <begin position="89"/>
        <end position="146"/>
    </location>
</feature>
<feature type="coiled-coil region" evidence="5">
    <location>
        <begin position="12"/>
        <end position="57"/>
    </location>
</feature>
<evidence type="ECO:0000256" key="6">
    <source>
        <dbReference type="SAM" id="MobiDB-lite"/>
    </source>
</evidence>
<dbReference type="Proteomes" id="UP000593567">
    <property type="component" value="Unassembled WGS sequence"/>
</dbReference>
<dbReference type="PANTHER" id="PTHR44981">
    <property type="entry name" value="PERICENTRIN-LIKE PROTEIN, ISOFORM F"/>
    <property type="match status" value="1"/>
</dbReference>
<evidence type="ECO:0000313" key="8">
    <source>
        <dbReference type="Proteomes" id="UP000593567"/>
    </source>
</evidence>
<feature type="coiled-coil region" evidence="5">
    <location>
        <begin position="187"/>
        <end position="312"/>
    </location>
</feature>
<feature type="coiled-coil region" evidence="5">
    <location>
        <begin position="942"/>
        <end position="990"/>
    </location>
</feature>
<dbReference type="AlphaFoldDB" id="A0A7J7J242"/>
<name>A0A7J7J242_BUGNE</name>
<dbReference type="EMBL" id="VXIV02003191">
    <property type="protein sequence ID" value="KAF6020145.1"/>
    <property type="molecule type" value="Genomic_DNA"/>
</dbReference>
<feature type="coiled-coil region" evidence="5">
    <location>
        <begin position="881"/>
        <end position="915"/>
    </location>
</feature>
<proteinExistence type="predicted"/>
<dbReference type="GO" id="GO:0005813">
    <property type="term" value="C:centrosome"/>
    <property type="evidence" value="ECO:0007669"/>
    <property type="project" value="UniProtKB-SubCell"/>
</dbReference>
<protein>
    <submittedName>
        <fullName evidence="7">Uncharacterized protein</fullName>
    </submittedName>
</protein>
<feature type="coiled-coil region" evidence="5">
    <location>
        <begin position="662"/>
        <end position="717"/>
    </location>
</feature>
<feature type="coiled-coil region" evidence="5">
    <location>
        <begin position="747"/>
        <end position="799"/>
    </location>
</feature>
<evidence type="ECO:0000313" key="7">
    <source>
        <dbReference type="EMBL" id="KAF6020145.1"/>
    </source>
</evidence>
<keyword evidence="8" id="KW-1185">Reference proteome</keyword>
<dbReference type="PANTHER" id="PTHR44981:SF2">
    <property type="entry name" value="PERICENTRIN-LIKE PROTEIN, ISOFORM F"/>
    <property type="match status" value="1"/>
</dbReference>
<reference evidence="7" key="1">
    <citation type="submission" date="2020-06" db="EMBL/GenBank/DDBJ databases">
        <title>Draft genome of Bugula neritina, a colonial animal packing powerful symbionts and potential medicines.</title>
        <authorList>
            <person name="Rayko M."/>
        </authorList>
    </citation>
    <scope>NUCLEOTIDE SEQUENCE [LARGE SCALE GENOMIC DNA]</scope>
    <source>
        <strain evidence="7">Kwan_BN1</strain>
    </source>
</reference>
<keyword evidence="2" id="KW-0963">Cytoplasm</keyword>
<feature type="coiled-coil region" evidence="5">
    <location>
        <begin position="828"/>
        <end position="855"/>
    </location>
</feature>
<evidence type="ECO:0000256" key="2">
    <source>
        <dbReference type="ARBA" id="ARBA00022490"/>
    </source>
</evidence>
<keyword evidence="4" id="KW-0206">Cytoskeleton</keyword>
<sequence length="1045" mass="119492">MEAVKADHTDSLNQLENEYKIVLDAVQSEKQEVEDSLMKVTEEYSSLKNSLENDEALALVSLRQDLESLHKEEMDELRSEYDTAIASLTERHQEEVAKFQVDIEAQSNELLKESLEQKQADVKAVIKEYEAKVEETQAKMRQEYDMVLEEMRLQCERDIETEKQALASRVDLDEAQQKADDLDAAHVEELKILADEHDLQLQQLRDKLASQLDAMSTELSDLQANHEGELLQLRAAHNKLMEEALLEQHNNTEQDILLRNEAMESEREAWEAEREAHEAEVQALEHQINLERQEYKSKVEAHSSVVRDLEKQLLNERTLAKETSSIWIDKMSELQTEQEHRNQEYKDSLSDIEKTYQKQIDSLKEHLQRIVTESHQKDDLIEQLKAEKAKLQDQISTSSDSKDLISQLQLKAEKAKLQDQISTSSDSKDLISQLQVDLDHLKQEKESIGATNQKLLELLSNNVETHRSLESHILKRIGPVDGFSQSGRSTPVNRPQRPNSTAGNGNVGGASNIGGASNMGGASSRGDASTPTPHEKSFDSEMADEGLDLSHMSHTREASMFVGPSLQFSEEETVIESGRHLQEVVDMLLSRIENVNAELEEARREQVEIFQKLSDKTTQVTTLESELKRSDAAATEIGEQLDQALEENTYLKSSNGQQQEVVTELQHTESDLSQELSETKEKLESLEKQYAIIQSDLLTLQNERDAVEEMKRHVEMQYQALSNDATDSESQLITLNSQLATEKVQIQSEYESRVTEYEEKLKSLEEQLLESAKEQDSKVNALLSQQRDLELMVESLEKNLNRDKQFYEQQTMERETERDEHASVANLLKETLDKCKSQEELIADLQSQLSHTVEELHSTAISQIAGAQESLDQSQLTRAELDDKDDTIADMKKMMDSLEAELQTSIHRESDLRQKLDSLQKTSPVDQTTYEEPPQLTQHNVISELSERLEESLKAIQILKEERDNLTDQMEALKNLSEEYMQEKATLQNSVYEHLNDISMLKSQLEALRHQNSSKPGETSRAEALVEELHVLQDKWRGRMRSWQR</sequence>
<evidence type="ECO:0000256" key="4">
    <source>
        <dbReference type="ARBA" id="ARBA00023212"/>
    </source>
</evidence>
<dbReference type="GO" id="GO:0060090">
    <property type="term" value="F:molecular adaptor activity"/>
    <property type="evidence" value="ECO:0007669"/>
    <property type="project" value="InterPro"/>
</dbReference>
<comment type="subcellular location">
    <subcellularLocation>
        <location evidence="1">Cytoplasm</location>
        <location evidence="1">Cytoskeleton</location>
        <location evidence="1">Microtubule organizing center</location>
        <location evidence="1">Centrosome</location>
    </subcellularLocation>
</comment>
<accession>A0A7J7J242</accession>
<gene>
    <name evidence="7" type="ORF">EB796_021518</name>
</gene>
<feature type="coiled-coil region" evidence="5">
    <location>
        <begin position="374"/>
        <end position="401"/>
    </location>
</feature>
<keyword evidence="3 5" id="KW-0175">Coiled coil</keyword>
<organism evidence="7 8">
    <name type="scientific">Bugula neritina</name>
    <name type="common">Brown bryozoan</name>
    <name type="synonym">Sertularia neritina</name>
    <dbReference type="NCBI Taxonomy" id="10212"/>
    <lineage>
        <taxon>Eukaryota</taxon>
        <taxon>Metazoa</taxon>
        <taxon>Spiralia</taxon>
        <taxon>Lophotrochozoa</taxon>
        <taxon>Bryozoa</taxon>
        <taxon>Gymnolaemata</taxon>
        <taxon>Cheilostomatida</taxon>
        <taxon>Flustrina</taxon>
        <taxon>Buguloidea</taxon>
        <taxon>Bugulidae</taxon>
        <taxon>Bugula</taxon>
    </lineage>
</organism>
<dbReference type="OrthoDB" id="2020852at2759"/>
<feature type="region of interest" description="Disordered" evidence="6">
    <location>
        <begin position="479"/>
        <end position="539"/>
    </location>
</feature>
<dbReference type="InterPro" id="IPR028745">
    <property type="entry name" value="AKAP9/Pericentrin"/>
</dbReference>
<evidence type="ECO:0000256" key="1">
    <source>
        <dbReference type="ARBA" id="ARBA00004300"/>
    </source>
</evidence>
<dbReference type="GO" id="GO:0007165">
    <property type="term" value="P:signal transduction"/>
    <property type="evidence" value="ECO:0007669"/>
    <property type="project" value="InterPro"/>
</dbReference>
<feature type="compositionally biased region" description="Polar residues" evidence="6">
    <location>
        <begin position="483"/>
        <end position="504"/>
    </location>
</feature>